<dbReference type="SMART" id="SM00116">
    <property type="entry name" value="CBS"/>
    <property type="match status" value="2"/>
</dbReference>
<keyword evidence="5" id="KW-0677">Repeat</keyword>
<evidence type="ECO:0000256" key="2">
    <source>
        <dbReference type="ARBA" id="ARBA00006337"/>
    </source>
</evidence>
<dbReference type="GO" id="GO:0005886">
    <property type="term" value="C:plasma membrane"/>
    <property type="evidence" value="ECO:0007669"/>
    <property type="project" value="UniProtKB-SubCell"/>
</dbReference>
<comment type="subcellular location">
    <subcellularLocation>
        <location evidence="1">Cell membrane</location>
        <topology evidence="1">Multi-pass membrane protein</topology>
    </subcellularLocation>
</comment>
<dbReference type="PANTHER" id="PTHR22777">
    <property type="entry name" value="HEMOLYSIN-RELATED"/>
    <property type="match status" value="1"/>
</dbReference>
<dbReference type="InterPro" id="IPR016169">
    <property type="entry name" value="FAD-bd_PCMH_sub2"/>
</dbReference>
<dbReference type="PROSITE" id="PS51371">
    <property type="entry name" value="CBS"/>
    <property type="match status" value="2"/>
</dbReference>
<evidence type="ECO:0000313" key="12">
    <source>
        <dbReference type="EMBL" id="HGS86695.1"/>
    </source>
</evidence>
<evidence type="ECO:0000256" key="10">
    <source>
        <dbReference type="SAM" id="Phobius"/>
    </source>
</evidence>
<dbReference type="InterPro" id="IPR000644">
    <property type="entry name" value="CBS_dom"/>
</dbReference>
<keyword evidence="7 9" id="KW-0129">CBS domain</keyword>
<dbReference type="PANTHER" id="PTHR22777:SF32">
    <property type="entry name" value="UPF0053 INNER MEMBRANE PROTEIN YFJD"/>
    <property type="match status" value="1"/>
</dbReference>
<dbReference type="Pfam" id="PF01595">
    <property type="entry name" value="CNNM"/>
    <property type="match status" value="1"/>
</dbReference>
<evidence type="ECO:0000256" key="6">
    <source>
        <dbReference type="ARBA" id="ARBA00022989"/>
    </source>
</evidence>
<feature type="transmembrane region" description="Helical" evidence="10">
    <location>
        <begin position="141"/>
        <end position="166"/>
    </location>
</feature>
<dbReference type="EMBL" id="DSXR01000044">
    <property type="protein sequence ID" value="HGS86695.1"/>
    <property type="molecule type" value="Genomic_DNA"/>
</dbReference>
<comment type="caution">
    <text evidence="12">The sequence shown here is derived from an EMBL/GenBank/DDBJ whole genome shotgun (WGS) entry which is preliminary data.</text>
</comment>
<evidence type="ECO:0000256" key="9">
    <source>
        <dbReference type="PROSITE-ProRule" id="PRU00703"/>
    </source>
</evidence>
<dbReference type="FunFam" id="3.10.580.10:FF:000002">
    <property type="entry name" value="Magnesium/cobalt efflux protein CorC"/>
    <property type="match status" value="1"/>
</dbReference>
<dbReference type="InterPro" id="IPR036318">
    <property type="entry name" value="FAD-bd_PCMH-like_sf"/>
</dbReference>
<reference evidence="12" key="1">
    <citation type="journal article" date="2020" name="mSystems">
        <title>Genome- and Community-Level Interaction Insights into Carbon Utilization and Element Cycling Functions of Hydrothermarchaeota in Hydrothermal Sediment.</title>
        <authorList>
            <person name="Zhou Z."/>
            <person name="Liu Y."/>
            <person name="Xu W."/>
            <person name="Pan J."/>
            <person name="Luo Z.H."/>
            <person name="Li M."/>
        </authorList>
    </citation>
    <scope>NUCLEOTIDE SEQUENCE [LARGE SCALE GENOMIC DNA]</scope>
    <source>
        <strain evidence="12">SpSt-556</strain>
    </source>
</reference>
<evidence type="ECO:0000256" key="4">
    <source>
        <dbReference type="ARBA" id="ARBA00022692"/>
    </source>
</evidence>
<keyword evidence="3" id="KW-1003">Cell membrane</keyword>
<keyword evidence="8 10" id="KW-0472">Membrane</keyword>
<dbReference type="InterPro" id="IPR044751">
    <property type="entry name" value="Ion_transp-like_CBS"/>
</dbReference>
<keyword evidence="4 10" id="KW-0812">Transmembrane</keyword>
<dbReference type="Pfam" id="PF00571">
    <property type="entry name" value="CBS"/>
    <property type="match status" value="2"/>
</dbReference>
<feature type="transmembrane region" description="Helical" evidence="10">
    <location>
        <begin position="172"/>
        <end position="197"/>
    </location>
</feature>
<evidence type="ECO:0000256" key="1">
    <source>
        <dbReference type="ARBA" id="ARBA00004651"/>
    </source>
</evidence>
<sequence length="507" mass="56154">MSPSARTRSSIRTVIWVEAPKLAVTAGLARAQRCGIPASARVAASPPAGWKTAPWQTAFGFRLTRCGAAGTSPPPKARPEMTLNGLFWLAAVLLVLDLTAVWVRAALVNTRLPLLMQISGQRPQVSVERELALIEKVAYRLALRLVISLAHVLLAVCGVLIGQILYPAVNSAFLWLGVFFAGGVVLVALEISLEGFVRRDAERWLLRLYPLARGLEVLLRPFSALLGALMGTPLALEATHGGMTEDELKTWVEVGQPSGGLEKGERQMIYSIFHFGDTLCREIMVPRIDILALEVNTRVSEAVQALVTSGHSRVPVYEETIDNVIGLLYAKDLLRASLEENEPENIRPFLRPAYFVPESKKVDDLLREMQLNSIHMAIVVDEYGGMAGLVTLEDIVEEIVGEIRDEYDQAEELLYQRISEDEVIFHGRIDLDDFNEVLGTHLVTDLADTLGGYIYGMIGRVPTGGEQVEVEDWLLTVEQVSGRRIRRVRARRQSETIETLQTRENST</sequence>
<feature type="transmembrane region" description="Helical" evidence="10">
    <location>
        <begin position="86"/>
        <end position="107"/>
    </location>
</feature>
<dbReference type="GO" id="GO:0050660">
    <property type="term" value="F:flavin adenine dinucleotide binding"/>
    <property type="evidence" value="ECO:0007669"/>
    <property type="project" value="InterPro"/>
</dbReference>
<feature type="domain" description="CBS" evidence="11">
    <location>
        <begin position="349"/>
        <end position="406"/>
    </location>
</feature>
<organism evidence="12">
    <name type="scientific">Bellilinea caldifistulae</name>
    <dbReference type="NCBI Taxonomy" id="360411"/>
    <lineage>
        <taxon>Bacteria</taxon>
        <taxon>Bacillati</taxon>
        <taxon>Chloroflexota</taxon>
        <taxon>Anaerolineae</taxon>
        <taxon>Anaerolineales</taxon>
        <taxon>Anaerolineaceae</taxon>
        <taxon>Bellilinea</taxon>
    </lineage>
</organism>
<dbReference type="Gene3D" id="3.10.580.10">
    <property type="entry name" value="CBS-domain"/>
    <property type="match status" value="1"/>
</dbReference>
<evidence type="ECO:0000259" key="11">
    <source>
        <dbReference type="PROSITE" id="PS51371"/>
    </source>
</evidence>
<dbReference type="Pfam" id="PF03471">
    <property type="entry name" value="CorC_HlyC"/>
    <property type="match status" value="1"/>
</dbReference>
<comment type="similarity">
    <text evidence="2">Belongs to the UPF0053 family.</text>
</comment>
<dbReference type="InterPro" id="IPR005170">
    <property type="entry name" value="Transptr-assoc_dom"/>
</dbReference>
<accession>A0A7C4L0S7</accession>
<dbReference type="CDD" id="cd04590">
    <property type="entry name" value="CBS_pair_CorC_HlyC_assoc"/>
    <property type="match status" value="1"/>
</dbReference>
<gene>
    <name evidence="12" type="ORF">ENT17_03660</name>
</gene>
<keyword evidence="6 10" id="KW-1133">Transmembrane helix</keyword>
<dbReference type="Gene3D" id="3.30.465.10">
    <property type="match status" value="1"/>
</dbReference>
<evidence type="ECO:0000256" key="5">
    <source>
        <dbReference type="ARBA" id="ARBA00022737"/>
    </source>
</evidence>
<dbReference type="SMART" id="SM01091">
    <property type="entry name" value="CorC_HlyC"/>
    <property type="match status" value="1"/>
</dbReference>
<dbReference type="SUPFAM" id="SSF56176">
    <property type="entry name" value="FAD-binding/transporter-associated domain-like"/>
    <property type="match status" value="1"/>
</dbReference>
<evidence type="ECO:0000256" key="8">
    <source>
        <dbReference type="ARBA" id="ARBA00023136"/>
    </source>
</evidence>
<dbReference type="InterPro" id="IPR046342">
    <property type="entry name" value="CBS_dom_sf"/>
</dbReference>
<dbReference type="SUPFAM" id="SSF54631">
    <property type="entry name" value="CBS-domain pair"/>
    <property type="match status" value="1"/>
</dbReference>
<feature type="domain" description="CBS" evidence="11">
    <location>
        <begin position="284"/>
        <end position="344"/>
    </location>
</feature>
<evidence type="ECO:0000256" key="3">
    <source>
        <dbReference type="ARBA" id="ARBA00022475"/>
    </source>
</evidence>
<proteinExistence type="inferred from homology"/>
<name>A0A7C4L0S7_9CHLR</name>
<dbReference type="InterPro" id="IPR002550">
    <property type="entry name" value="CNNM"/>
</dbReference>
<dbReference type="AlphaFoldDB" id="A0A7C4L0S7"/>
<evidence type="ECO:0000256" key="7">
    <source>
        <dbReference type="ARBA" id="ARBA00023122"/>
    </source>
</evidence>
<protein>
    <submittedName>
        <fullName evidence="12">HlyC/CorC family transporter</fullName>
    </submittedName>
</protein>